<evidence type="ECO:0000313" key="3">
    <source>
        <dbReference type="Proteomes" id="UP000324120"/>
    </source>
</evidence>
<protein>
    <submittedName>
        <fullName evidence="2">Phage tail protein</fullName>
    </submittedName>
</protein>
<reference evidence="2 3" key="1">
    <citation type="submission" date="2019-06" db="EMBL/GenBank/DDBJ databases">
        <title>The presence and diversity of blaCTX-M among Escherichia coli from urban wastewater and feedlot cattle, in Alberta, Canada.</title>
        <authorList>
            <person name="Cormier A.C."/>
            <person name="Chalmer G."/>
            <person name="Cook S.R."/>
            <person name="Zaheer R."/>
            <person name="Hannon S.J."/>
            <person name="Booker C.W."/>
            <person name="Read R."/>
            <person name="Gow S.P."/>
            <person name="Mcallister T.A."/>
            <person name="Boerlin P."/>
        </authorList>
    </citation>
    <scope>NUCLEOTIDE SEQUENCE [LARGE SCALE GENOMIC DNA]</scope>
    <source>
        <strain evidence="2 3">347</strain>
    </source>
</reference>
<accession>A0A5D8MXB6</accession>
<proteinExistence type="predicted"/>
<dbReference type="EMBL" id="VHKY01000001">
    <property type="protein sequence ID" value="TZE51638.1"/>
    <property type="molecule type" value="Genomic_DNA"/>
</dbReference>
<dbReference type="SUPFAM" id="SSF88874">
    <property type="entry name" value="Receptor-binding domain of short tail fibre protein gp12"/>
    <property type="match status" value="1"/>
</dbReference>
<organism evidence="2 3">
    <name type="scientific">Escherichia coli</name>
    <dbReference type="NCBI Taxonomy" id="562"/>
    <lineage>
        <taxon>Bacteria</taxon>
        <taxon>Pseudomonadati</taxon>
        <taxon>Pseudomonadota</taxon>
        <taxon>Gammaproteobacteria</taxon>
        <taxon>Enterobacterales</taxon>
        <taxon>Enterobacteriaceae</taxon>
        <taxon>Escherichia</taxon>
    </lineage>
</organism>
<dbReference type="PANTHER" id="PTHR35191:SF1">
    <property type="entry name" value="PROPHAGE SIDE TAIL FIBER PROTEIN HOMOLOG STFQ-RELATED"/>
    <property type="match status" value="1"/>
</dbReference>
<dbReference type="Proteomes" id="UP000324120">
    <property type="component" value="Unassembled WGS sequence"/>
</dbReference>
<dbReference type="InterPro" id="IPR011083">
    <property type="entry name" value="Phage_tail_collar_dom"/>
</dbReference>
<evidence type="ECO:0000259" key="1">
    <source>
        <dbReference type="Pfam" id="PF07484"/>
    </source>
</evidence>
<feature type="domain" description="Phage tail collar" evidence="1">
    <location>
        <begin position="1"/>
        <end position="47"/>
    </location>
</feature>
<dbReference type="RefSeq" id="WP_064752938.1">
    <property type="nucleotide sequence ID" value="NZ_BFSH01000030.1"/>
</dbReference>
<dbReference type="Gene3D" id="3.90.1340.10">
    <property type="entry name" value="Phage tail collar domain"/>
    <property type="match status" value="1"/>
</dbReference>
<dbReference type="PANTHER" id="PTHR35191">
    <property type="entry name" value="PROPHAGE SIDE TAIL FIBER PROTEIN HOMOLOG STFQ-RELATED"/>
    <property type="match status" value="1"/>
</dbReference>
<dbReference type="AlphaFoldDB" id="A0A5D8MXB6"/>
<gene>
    <name evidence="2" type="ORF">FKO60_00100</name>
</gene>
<sequence length="147" mass="16484">MPVPWPTATPPAGWLQCNGATFTKEQYPVLARVYPTLRLPDLRGEFIRGWDDGRKIDEGRKLLSWQKGTLVGGHDDNDSSLDISYMSNGNNIDYGGDKVFAGNYRSDYLWYAMLGGTNSRAKAELNGAFFNITRPRNIAFNYIVRAA</sequence>
<comment type="caution">
    <text evidence="2">The sequence shown here is derived from an EMBL/GenBank/DDBJ whole genome shotgun (WGS) entry which is preliminary data.</text>
</comment>
<dbReference type="InterPro" id="IPR037053">
    <property type="entry name" value="Phage_tail_collar_dom_sf"/>
</dbReference>
<evidence type="ECO:0000313" key="2">
    <source>
        <dbReference type="EMBL" id="TZE51638.1"/>
    </source>
</evidence>
<dbReference type="InterPro" id="IPR051934">
    <property type="entry name" value="Phage_Tail_Fiber_Structural"/>
</dbReference>
<dbReference type="Pfam" id="PF07484">
    <property type="entry name" value="Collar"/>
    <property type="match status" value="1"/>
</dbReference>
<name>A0A5D8MXB6_ECOLX</name>